<protein>
    <submittedName>
        <fullName evidence="1">Uncharacterized protein</fullName>
    </submittedName>
</protein>
<evidence type="ECO:0000313" key="2">
    <source>
        <dbReference type="Proteomes" id="UP000075901"/>
    </source>
</evidence>
<reference evidence="1" key="2">
    <citation type="submission" date="2020-05" db="UniProtKB">
        <authorList>
            <consortium name="EnsemblMetazoa"/>
        </authorList>
    </citation>
    <scope>IDENTIFICATION</scope>
    <source>
        <strain evidence="1">maculatus3</strain>
    </source>
</reference>
<dbReference type="EnsemblMetazoa" id="AMAM005785-RA">
    <property type="protein sequence ID" value="AMAM005785-PA"/>
    <property type="gene ID" value="AMAM005785"/>
</dbReference>
<accession>A0A182SFJ6</accession>
<sequence>MKTFNNSLLNIVSPPPAAIASNNKNNFCLLPNLPVHTVASGSLLPSNSIDSLSVSSQTAATNSVGSILLSNNNSTKNASTVAAMVAAFNNKGIQRQPSATVVSSSQLMVAHSNGVSDGGGAMLYGGGSHRHQRLPLNPSICSSQQSSTHHMATANAIAVAIAAAAAATAAQQQLPYRHQPHYQTSAASASRTTTAFLPMSAFRTKKTLSSKAQTNVVESIVPSTTKQLSTPAVRTAATLTTSDAGTATATSIIPSVYVPSGDGGTDTTVCTLAATVGATSAISTLASPVPSV</sequence>
<keyword evidence="2" id="KW-1185">Reference proteome</keyword>
<organism evidence="1 2">
    <name type="scientific">Anopheles maculatus</name>
    <dbReference type="NCBI Taxonomy" id="74869"/>
    <lineage>
        <taxon>Eukaryota</taxon>
        <taxon>Metazoa</taxon>
        <taxon>Ecdysozoa</taxon>
        <taxon>Arthropoda</taxon>
        <taxon>Hexapoda</taxon>
        <taxon>Insecta</taxon>
        <taxon>Pterygota</taxon>
        <taxon>Neoptera</taxon>
        <taxon>Endopterygota</taxon>
        <taxon>Diptera</taxon>
        <taxon>Nematocera</taxon>
        <taxon>Culicoidea</taxon>
        <taxon>Culicidae</taxon>
        <taxon>Anophelinae</taxon>
        <taxon>Anopheles</taxon>
        <taxon>Anopheles maculatus group</taxon>
    </lineage>
</organism>
<name>A0A182SFJ6_9DIPT</name>
<reference evidence="2" key="1">
    <citation type="submission" date="2013-09" db="EMBL/GenBank/DDBJ databases">
        <title>The Genome Sequence of Anopheles maculatus species B.</title>
        <authorList>
            <consortium name="The Broad Institute Genomics Platform"/>
            <person name="Neafsey D.E."/>
            <person name="Besansky N."/>
            <person name="Howell P."/>
            <person name="Walton C."/>
            <person name="Young S.K."/>
            <person name="Zeng Q."/>
            <person name="Gargeya S."/>
            <person name="Fitzgerald M."/>
            <person name="Haas B."/>
            <person name="Abouelleil A."/>
            <person name="Allen A.W."/>
            <person name="Alvarado L."/>
            <person name="Arachchi H.M."/>
            <person name="Berlin A.M."/>
            <person name="Chapman S.B."/>
            <person name="Gainer-Dewar J."/>
            <person name="Goldberg J."/>
            <person name="Griggs A."/>
            <person name="Gujja S."/>
            <person name="Hansen M."/>
            <person name="Howarth C."/>
            <person name="Imamovic A."/>
            <person name="Ireland A."/>
            <person name="Larimer J."/>
            <person name="McCowan C."/>
            <person name="Murphy C."/>
            <person name="Pearson M."/>
            <person name="Poon T.W."/>
            <person name="Priest M."/>
            <person name="Roberts A."/>
            <person name="Saif S."/>
            <person name="Shea T."/>
            <person name="Sisk P."/>
            <person name="Sykes S."/>
            <person name="Wortman J."/>
            <person name="Nusbaum C."/>
            <person name="Birren B."/>
        </authorList>
    </citation>
    <scope>NUCLEOTIDE SEQUENCE [LARGE SCALE GENOMIC DNA]</scope>
    <source>
        <strain evidence="2">maculatus3</strain>
    </source>
</reference>
<dbReference type="VEuPathDB" id="VectorBase:AMAM005785"/>
<dbReference type="Proteomes" id="UP000075901">
    <property type="component" value="Unassembled WGS sequence"/>
</dbReference>
<dbReference type="AlphaFoldDB" id="A0A182SFJ6"/>
<proteinExistence type="predicted"/>
<evidence type="ECO:0000313" key="1">
    <source>
        <dbReference type="EnsemblMetazoa" id="AMAM005785-PA"/>
    </source>
</evidence>